<dbReference type="AlphaFoldDB" id="A0A512BI45"/>
<dbReference type="Pfam" id="PF06724">
    <property type="entry name" value="DUF1206"/>
    <property type="match status" value="3"/>
</dbReference>
<gene>
    <name evidence="3" type="primary">yxxB</name>
    <name evidence="3" type="ORF">SAE01_41550</name>
</gene>
<evidence type="ECO:0000313" key="4">
    <source>
        <dbReference type="Proteomes" id="UP000321513"/>
    </source>
</evidence>
<feature type="transmembrane region" description="Helical" evidence="1">
    <location>
        <begin position="76"/>
        <end position="96"/>
    </location>
</feature>
<comment type="caution">
    <text evidence="3">The sequence shown here is derived from an EMBL/GenBank/DDBJ whole genome shotgun (WGS) entry which is preliminary data.</text>
</comment>
<keyword evidence="1" id="KW-0472">Membrane</keyword>
<sequence length="243" mass="26165">MGAVAFMAAFKIGGQSENNTNKKGIISLIQHQFAGHLLLALLIAGLICYCLWRAVQCFTDTESKGTKTKGIVVRSRYLLSGLVYLSFAVAAIKILLHSSNDDGGDTNQKFIHELLSKPFGQYLVGLAAAIIAGIGIYQMVYGLAGKYKKHVSGLHLHSSATAYLAKAGTIGYVARGIVWLIISWLMLKAAIYSNSKAAGDTNEAFSFLHASYGSVFTGILGLGLVLYGAFSFLRARFEHFKTA</sequence>
<dbReference type="Proteomes" id="UP000321513">
    <property type="component" value="Unassembled WGS sequence"/>
</dbReference>
<feature type="transmembrane region" description="Helical" evidence="1">
    <location>
        <begin position="122"/>
        <end position="143"/>
    </location>
</feature>
<feature type="domain" description="DUF1206" evidence="2">
    <location>
        <begin position="170"/>
        <end position="237"/>
    </location>
</feature>
<keyword evidence="4" id="KW-1185">Reference proteome</keyword>
<name>A0A512BI45_9BACT</name>
<protein>
    <recommendedName>
        <fullName evidence="2">DUF1206 domain-containing protein</fullName>
    </recommendedName>
</protein>
<dbReference type="EMBL" id="BJYT01000026">
    <property type="protein sequence ID" value="GEO11659.1"/>
    <property type="molecule type" value="Genomic_DNA"/>
</dbReference>
<keyword evidence="1" id="KW-0812">Transmembrane</keyword>
<feature type="transmembrane region" description="Helical" evidence="1">
    <location>
        <begin position="163"/>
        <end position="187"/>
    </location>
</feature>
<feature type="transmembrane region" description="Helical" evidence="1">
    <location>
        <begin position="33"/>
        <end position="55"/>
    </location>
</feature>
<accession>A0A512BI45</accession>
<reference evidence="3 4" key="1">
    <citation type="submission" date="2019-07" db="EMBL/GenBank/DDBJ databases">
        <title>Whole genome shotgun sequence of Segetibacter aerophilus NBRC 106135.</title>
        <authorList>
            <person name="Hosoyama A."/>
            <person name="Uohara A."/>
            <person name="Ohji S."/>
            <person name="Ichikawa N."/>
        </authorList>
    </citation>
    <scope>NUCLEOTIDE SEQUENCE [LARGE SCALE GENOMIC DNA]</scope>
    <source>
        <strain evidence="3 4">NBRC 106135</strain>
    </source>
</reference>
<dbReference type="InterPro" id="IPR009597">
    <property type="entry name" value="DUF1206"/>
</dbReference>
<evidence type="ECO:0000259" key="2">
    <source>
        <dbReference type="Pfam" id="PF06724"/>
    </source>
</evidence>
<feature type="domain" description="DUF1206" evidence="2">
    <location>
        <begin position="2"/>
        <end position="59"/>
    </location>
</feature>
<keyword evidence="1" id="KW-1133">Transmembrane helix</keyword>
<feature type="domain" description="DUF1206" evidence="2">
    <location>
        <begin position="77"/>
        <end position="143"/>
    </location>
</feature>
<proteinExistence type="predicted"/>
<organism evidence="3 4">
    <name type="scientific">Segetibacter aerophilus</name>
    <dbReference type="NCBI Taxonomy" id="670293"/>
    <lineage>
        <taxon>Bacteria</taxon>
        <taxon>Pseudomonadati</taxon>
        <taxon>Bacteroidota</taxon>
        <taxon>Chitinophagia</taxon>
        <taxon>Chitinophagales</taxon>
        <taxon>Chitinophagaceae</taxon>
        <taxon>Segetibacter</taxon>
    </lineage>
</organism>
<feature type="transmembrane region" description="Helical" evidence="1">
    <location>
        <begin position="207"/>
        <end position="233"/>
    </location>
</feature>
<evidence type="ECO:0000256" key="1">
    <source>
        <dbReference type="SAM" id="Phobius"/>
    </source>
</evidence>
<evidence type="ECO:0000313" key="3">
    <source>
        <dbReference type="EMBL" id="GEO11659.1"/>
    </source>
</evidence>